<gene>
    <name evidence="1" type="ORF">QGN29_02260</name>
</gene>
<reference evidence="1" key="1">
    <citation type="submission" date="2023-04" db="EMBL/GenBank/DDBJ databases">
        <title>Complete genome sequence of Temperatibacter marinus.</title>
        <authorList>
            <person name="Rong J.-C."/>
            <person name="Yi M.-L."/>
            <person name="Zhao Q."/>
        </authorList>
    </citation>
    <scope>NUCLEOTIDE SEQUENCE</scope>
    <source>
        <strain evidence="1">NBRC 110045</strain>
    </source>
</reference>
<dbReference type="GO" id="GO:0008146">
    <property type="term" value="F:sulfotransferase activity"/>
    <property type="evidence" value="ECO:0007669"/>
    <property type="project" value="InterPro"/>
</dbReference>
<dbReference type="Gene3D" id="3.40.50.300">
    <property type="entry name" value="P-loop containing nucleotide triphosphate hydrolases"/>
    <property type="match status" value="1"/>
</dbReference>
<evidence type="ECO:0000313" key="2">
    <source>
        <dbReference type="Proteomes" id="UP001268683"/>
    </source>
</evidence>
<dbReference type="AlphaFoldDB" id="A0AA52EI33"/>
<protein>
    <submittedName>
        <fullName evidence="1">Sulfotransferase family 2 domain-containing protein</fullName>
    </submittedName>
</protein>
<dbReference type="SUPFAM" id="SSF52540">
    <property type="entry name" value="P-loop containing nucleoside triphosphate hydrolases"/>
    <property type="match status" value="1"/>
</dbReference>
<accession>A0AA52EI33</accession>
<proteinExistence type="predicted"/>
<organism evidence="1 2">
    <name type="scientific">Temperatibacter marinus</name>
    <dbReference type="NCBI Taxonomy" id="1456591"/>
    <lineage>
        <taxon>Bacteria</taxon>
        <taxon>Pseudomonadati</taxon>
        <taxon>Pseudomonadota</taxon>
        <taxon>Alphaproteobacteria</taxon>
        <taxon>Kordiimonadales</taxon>
        <taxon>Temperatibacteraceae</taxon>
        <taxon>Temperatibacter</taxon>
    </lineage>
</organism>
<dbReference type="GO" id="GO:0016020">
    <property type="term" value="C:membrane"/>
    <property type="evidence" value="ECO:0007669"/>
    <property type="project" value="InterPro"/>
</dbReference>
<dbReference type="EMBL" id="CP123872">
    <property type="protein sequence ID" value="WND03190.1"/>
    <property type="molecule type" value="Genomic_DNA"/>
</dbReference>
<dbReference type="Proteomes" id="UP001268683">
    <property type="component" value="Chromosome"/>
</dbReference>
<dbReference type="Pfam" id="PF03567">
    <property type="entry name" value="Sulfotransfer_2"/>
    <property type="match status" value="1"/>
</dbReference>
<dbReference type="InterPro" id="IPR005331">
    <property type="entry name" value="Sulfotransferase"/>
</dbReference>
<name>A0AA52EI33_9PROT</name>
<dbReference type="RefSeq" id="WP_310799039.1">
    <property type="nucleotide sequence ID" value="NZ_CP123872.1"/>
</dbReference>
<keyword evidence="2" id="KW-1185">Reference proteome</keyword>
<dbReference type="KEGG" id="tmk:QGN29_02260"/>
<dbReference type="InterPro" id="IPR027417">
    <property type="entry name" value="P-loop_NTPase"/>
</dbReference>
<sequence>MNIVFLHIPKTAGQSIHSVLINQYGRENVCPVRVNAQFDNYNFADLQNYKVYSGHLDWEKLDFVRDPKVIFTILRDPLERLSSFYLYLKRKAEGLPDDVLNRPDHRGLYLAKNLSVDEYFCKADLPERGFIDNHYDNFYTYFFAGRRYDSRPEMKRLLKDQVDYNQTLLKRAVDNARYIDLIGDIDHLDVFEERFAEKVGTTLPFASRKINVNPDQRKQTRYEMLCELNPSEATKDKIAAFIDLDNQLYKAIDFVK</sequence>
<evidence type="ECO:0000313" key="1">
    <source>
        <dbReference type="EMBL" id="WND03190.1"/>
    </source>
</evidence>